<keyword evidence="1" id="KW-1133">Transmembrane helix</keyword>
<evidence type="ECO:0000256" key="2">
    <source>
        <dbReference type="SAM" id="SignalP"/>
    </source>
</evidence>
<protein>
    <recommendedName>
        <fullName evidence="4">Right handed beta helix domain-containing protein</fullName>
    </recommendedName>
</protein>
<keyword evidence="2" id="KW-0732">Signal</keyword>
<dbReference type="Gene3D" id="3.80.10.10">
    <property type="entry name" value="Ribonuclease Inhibitor"/>
    <property type="match status" value="1"/>
</dbReference>
<name>A0A1B6M4L3_9HEMI</name>
<gene>
    <name evidence="3" type="ORF">g.32605</name>
</gene>
<keyword evidence="1" id="KW-0812">Transmembrane</keyword>
<feature type="signal peptide" evidence="2">
    <location>
        <begin position="1"/>
        <end position="22"/>
    </location>
</feature>
<evidence type="ECO:0000256" key="1">
    <source>
        <dbReference type="SAM" id="Phobius"/>
    </source>
</evidence>
<sequence length="477" mass="53944">MVARTLWLWLCVVWLTTWLTEAIINPMTTSVCDLGPCRCARGRVICDCSTSNVKEIILKNEMFEMYTFSSVSVANCGHVHVTSRALSGLPALQQFSATNIASLTLEEQAFSWWADSASGLLINITDSSIPEFPSYCFHGSLRHIHLTSVNVSHVRPFAFSAIDRAERIDFTAVHFADLEPQAFKKFSVDFLIINHSRFHVFPTRTMMDIEVLQEVLLYNTTADRIETAAFKIHDPRSFRIVQCKIDHVEEGAFHVHTRGDVSIHENRFARVEEDAFVGFTVDRRYFEQAGKQDLIFENNTLTNFESGALTFNTSGFNPRLDWIMIDQRCSCPSISSWAADLVYFSSNTLYRTHVPQVDTVIYCSNPGPTSIRDFQRLYCNVTKSNILVKVLVGVGVVITLVVIGLVVYCGVQRRAKRYINVPTSPSALRPAGYGKPHMLVVPEGKTYRETELHVIVEHAEAIVPTEYVKERPDKDDQ</sequence>
<accession>A0A1B6M4L3</accession>
<evidence type="ECO:0008006" key="4">
    <source>
        <dbReference type="Google" id="ProtNLM"/>
    </source>
</evidence>
<feature type="transmembrane region" description="Helical" evidence="1">
    <location>
        <begin position="386"/>
        <end position="411"/>
    </location>
</feature>
<dbReference type="AlphaFoldDB" id="A0A1B6M4L3"/>
<organism evidence="3">
    <name type="scientific">Graphocephala atropunctata</name>
    <dbReference type="NCBI Taxonomy" id="36148"/>
    <lineage>
        <taxon>Eukaryota</taxon>
        <taxon>Metazoa</taxon>
        <taxon>Ecdysozoa</taxon>
        <taxon>Arthropoda</taxon>
        <taxon>Hexapoda</taxon>
        <taxon>Insecta</taxon>
        <taxon>Pterygota</taxon>
        <taxon>Neoptera</taxon>
        <taxon>Paraneoptera</taxon>
        <taxon>Hemiptera</taxon>
        <taxon>Auchenorrhyncha</taxon>
        <taxon>Membracoidea</taxon>
        <taxon>Cicadellidae</taxon>
        <taxon>Cicadellinae</taxon>
        <taxon>Cicadellini</taxon>
        <taxon>Graphocephala</taxon>
    </lineage>
</organism>
<keyword evidence="1" id="KW-0472">Membrane</keyword>
<feature type="chain" id="PRO_5008587901" description="Right handed beta helix domain-containing protein" evidence="2">
    <location>
        <begin position="23"/>
        <end position="477"/>
    </location>
</feature>
<dbReference type="EMBL" id="GEBQ01009133">
    <property type="protein sequence ID" value="JAT30844.1"/>
    <property type="molecule type" value="Transcribed_RNA"/>
</dbReference>
<dbReference type="InterPro" id="IPR032675">
    <property type="entry name" value="LRR_dom_sf"/>
</dbReference>
<proteinExistence type="predicted"/>
<dbReference type="SUPFAM" id="SSF52058">
    <property type="entry name" value="L domain-like"/>
    <property type="match status" value="1"/>
</dbReference>
<reference evidence="3" key="1">
    <citation type="submission" date="2015-11" db="EMBL/GenBank/DDBJ databases">
        <title>De novo transcriptome assembly of four potential Pierce s Disease insect vectors from Arizona vineyards.</title>
        <authorList>
            <person name="Tassone E.E."/>
        </authorList>
    </citation>
    <scope>NUCLEOTIDE SEQUENCE</scope>
</reference>
<evidence type="ECO:0000313" key="3">
    <source>
        <dbReference type="EMBL" id="JAT30844.1"/>
    </source>
</evidence>